<gene>
    <name evidence="1" type="ORF">JKL49_09400</name>
</gene>
<reference evidence="1" key="1">
    <citation type="submission" date="2021-04" db="EMBL/GenBank/DDBJ databases">
        <title>Draft genome assembly of strain Phenylobacterium sp. 20VBR1 using MiniION and Illumina platforms.</title>
        <authorList>
            <person name="Thomas F.A."/>
            <person name="Krishnan K.P."/>
            <person name="Sinha R.K."/>
        </authorList>
    </citation>
    <scope>NUCLEOTIDE SEQUENCE</scope>
    <source>
        <strain evidence="1">20VBR1</strain>
    </source>
</reference>
<evidence type="ECO:0000313" key="2">
    <source>
        <dbReference type="Proteomes" id="UP000622580"/>
    </source>
</evidence>
<name>A0A941D2B9_9CAUL</name>
<sequence length="120" mass="13367">MRRVLIGALLALAACEKPLKPPLHTGVCWRLVDGMNGKPDFRPMRTEVPTLQACAIQLEGLHLKHTVPMTGAYQGQIIYVTDEDVVAAASSTAKRYPLFTPEQRAEVDRGLRLLMEQDLR</sequence>
<evidence type="ECO:0008006" key="3">
    <source>
        <dbReference type="Google" id="ProtNLM"/>
    </source>
</evidence>
<organism evidence="1 2">
    <name type="scientific">Phenylobacterium glaciei</name>
    <dbReference type="NCBI Taxonomy" id="2803784"/>
    <lineage>
        <taxon>Bacteria</taxon>
        <taxon>Pseudomonadati</taxon>
        <taxon>Pseudomonadota</taxon>
        <taxon>Alphaproteobacteria</taxon>
        <taxon>Caulobacterales</taxon>
        <taxon>Caulobacteraceae</taxon>
        <taxon>Phenylobacterium</taxon>
    </lineage>
</organism>
<evidence type="ECO:0000313" key="1">
    <source>
        <dbReference type="EMBL" id="MBR7619601.1"/>
    </source>
</evidence>
<dbReference type="RefSeq" id="WP_215339944.1">
    <property type="nucleotide sequence ID" value="NZ_JAGSGD010000001.1"/>
</dbReference>
<dbReference type="PROSITE" id="PS51257">
    <property type="entry name" value="PROKAR_LIPOPROTEIN"/>
    <property type="match status" value="1"/>
</dbReference>
<comment type="caution">
    <text evidence="1">The sequence shown here is derived from an EMBL/GenBank/DDBJ whole genome shotgun (WGS) entry which is preliminary data.</text>
</comment>
<keyword evidence="2" id="KW-1185">Reference proteome</keyword>
<protein>
    <recommendedName>
        <fullName evidence="3">Lipoprotein</fullName>
    </recommendedName>
</protein>
<accession>A0A941D2B9</accession>
<proteinExistence type="predicted"/>
<dbReference type="AlphaFoldDB" id="A0A941D2B9"/>
<dbReference type="EMBL" id="JAGSGD010000001">
    <property type="protein sequence ID" value="MBR7619601.1"/>
    <property type="molecule type" value="Genomic_DNA"/>
</dbReference>
<dbReference type="Proteomes" id="UP000622580">
    <property type="component" value="Unassembled WGS sequence"/>
</dbReference>